<dbReference type="InterPro" id="IPR003190">
    <property type="entry name" value="Asp_decarbox"/>
</dbReference>
<evidence type="ECO:0000256" key="8">
    <source>
        <dbReference type="ARBA" id="ARBA00023317"/>
    </source>
</evidence>
<dbReference type="AlphaFoldDB" id="A0A0F0CR91"/>
<dbReference type="EC" id="4.1.1.11" evidence="9"/>
<comment type="subcellular location">
    <subcellularLocation>
        <location evidence="9">Cytoplasm</location>
    </subcellularLocation>
</comment>
<keyword evidence="8 9" id="KW-0670">Pyruvate</keyword>
<dbReference type="Pfam" id="PF02261">
    <property type="entry name" value="Asp_decarbox"/>
    <property type="match status" value="1"/>
</dbReference>
<feature type="chain" id="PRO_5023401458" description="Aspartate 1-decarboxylase beta chain" evidence="9">
    <location>
        <begin position="1"/>
        <end position="24"/>
    </location>
</feature>
<gene>
    <name evidence="9" type="primary">panD</name>
    <name evidence="10" type="ORF">OMAG_002183</name>
</gene>
<dbReference type="Gene3D" id="2.40.40.20">
    <property type="match status" value="1"/>
</dbReference>
<keyword evidence="5 9" id="KW-0865">Zymogen</keyword>
<comment type="pathway">
    <text evidence="9">Cofactor biosynthesis; (R)-pantothenate biosynthesis; beta-alanine from L-aspartate: step 1/1.</text>
</comment>
<keyword evidence="11" id="KW-1185">Reference proteome</keyword>
<comment type="PTM">
    <text evidence="9">Is synthesized initially as an inactive proenzyme, which is activated by self-cleavage at a specific serine bond to produce a beta-subunit with a hydroxyl group at its C-terminus and an alpha-subunit with a pyruvoyl group at its N-terminus.</text>
</comment>
<evidence type="ECO:0000256" key="5">
    <source>
        <dbReference type="ARBA" id="ARBA00023145"/>
    </source>
</evidence>
<comment type="catalytic activity">
    <reaction evidence="9">
        <text>L-aspartate + H(+) = beta-alanine + CO2</text>
        <dbReference type="Rhea" id="RHEA:19497"/>
        <dbReference type="ChEBI" id="CHEBI:15378"/>
        <dbReference type="ChEBI" id="CHEBI:16526"/>
        <dbReference type="ChEBI" id="CHEBI:29991"/>
        <dbReference type="ChEBI" id="CHEBI:57966"/>
        <dbReference type="EC" id="4.1.1.11"/>
    </reaction>
</comment>
<name>A0A0F0CR91_9BACT</name>
<organism evidence="10 11">
    <name type="scientific">Candidatus Omnitrophus magneticus</name>
    <dbReference type="NCBI Taxonomy" id="1609969"/>
    <lineage>
        <taxon>Bacteria</taxon>
        <taxon>Pseudomonadati</taxon>
        <taxon>Candidatus Omnitrophota</taxon>
        <taxon>Candidatus Omnitrophus</taxon>
    </lineage>
</organism>
<keyword evidence="6 9" id="KW-0456">Lyase</keyword>
<dbReference type="Proteomes" id="UP000033428">
    <property type="component" value="Unassembled WGS sequence"/>
</dbReference>
<keyword evidence="7 9" id="KW-0704">Schiff base</keyword>
<dbReference type="PANTHER" id="PTHR21012:SF0">
    <property type="entry name" value="ASPARTATE 1-DECARBOXYLASE"/>
    <property type="match status" value="1"/>
</dbReference>
<evidence type="ECO:0000256" key="3">
    <source>
        <dbReference type="ARBA" id="ARBA00022793"/>
    </source>
</evidence>
<keyword evidence="1 9" id="KW-0963">Cytoplasm</keyword>
<evidence type="ECO:0000313" key="11">
    <source>
        <dbReference type="Proteomes" id="UP000033428"/>
    </source>
</evidence>
<dbReference type="GO" id="GO:0006523">
    <property type="term" value="P:alanine biosynthetic process"/>
    <property type="evidence" value="ECO:0007669"/>
    <property type="project" value="InterPro"/>
</dbReference>
<dbReference type="PATRIC" id="fig|1609969.3.peg.2326"/>
<dbReference type="GO" id="GO:0005829">
    <property type="term" value="C:cytosol"/>
    <property type="evidence" value="ECO:0007669"/>
    <property type="project" value="TreeGrafter"/>
</dbReference>
<evidence type="ECO:0000256" key="2">
    <source>
        <dbReference type="ARBA" id="ARBA00022655"/>
    </source>
</evidence>
<keyword evidence="4 9" id="KW-0068">Autocatalytic cleavage</keyword>
<sequence length="118" mass="13324">MFRVMCKSKITGASITDKKLYYDGSIGIDKRVIELADILPGEQVHVLNVNNGERFTTYVIEEAPNSGKIILYGPAARMGEEGDELVILSYCMLSPEKCEKFKYKVARLSKQNKIFRAK</sequence>
<comment type="function">
    <text evidence="9">Catalyzes the pyruvoyl-dependent decarboxylation of aspartate to produce beta-alanine.</text>
</comment>
<accession>A0A0F0CR91</accession>
<feature type="chain" id="PRO_5023401457" description="Aspartate 1-decarboxylase alpha chain" evidence="9">
    <location>
        <begin position="25"/>
        <end position="118"/>
    </location>
</feature>
<evidence type="ECO:0000313" key="10">
    <source>
        <dbReference type="EMBL" id="KJJ83955.1"/>
    </source>
</evidence>
<evidence type="ECO:0000256" key="9">
    <source>
        <dbReference type="HAMAP-Rule" id="MF_00446"/>
    </source>
</evidence>
<feature type="active site" description="Schiff-base intermediate with substrate; via pyruvic acid" evidence="9">
    <location>
        <position position="25"/>
    </location>
</feature>
<feature type="binding site" evidence="9">
    <location>
        <position position="57"/>
    </location>
    <ligand>
        <name>substrate</name>
    </ligand>
</feature>
<dbReference type="GO" id="GO:0015940">
    <property type="term" value="P:pantothenate biosynthetic process"/>
    <property type="evidence" value="ECO:0007669"/>
    <property type="project" value="UniProtKB-UniRule"/>
</dbReference>
<evidence type="ECO:0000256" key="6">
    <source>
        <dbReference type="ARBA" id="ARBA00023239"/>
    </source>
</evidence>
<dbReference type="InterPro" id="IPR009010">
    <property type="entry name" value="Asp_de-COase-like_dom_sf"/>
</dbReference>
<comment type="cofactor">
    <cofactor evidence="9">
        <name>pyruvate</name>
        <dbReference type="ChEBI" id="CHEBI:15361"/>
    </cofactor>
    <text evidence="9">Binds 1 pyruvoyl group covalently per subunit.</text>
</comment>
<feature type="binding site" evidence="9">
    <location>
        <begin position="73"/>
        <end position="75"/>
    </location>
    <ligand>
        <name>substrate</name>
    </ligand>
</feature>
<dbReference type="SUPFAM" id="SSF50692">
    <property type="entry name" value="ADC-like"/>
    <property type="match status" value="1"/>
</dbReference>
<keyword evidence="3 9" id="KW-0210">Decarboxylase</keyword>
<comment type="subunit">
    <text evidence="9">Heterooctamer of four alpha and four beta subunits.</text>
</comment>
<keyword evidence="2 9" id="KW-0566">Pantothenate biosynthesis</keyword>
<protein>
    <recommendedName>
        <fullName evidence="9">Aspartate 1-decarboxylase</fullName>
        <ecNumber evidence="9">4.1.1.11</ecNumber>
    </recommendedName>
    <alternativeName>
        <fullName evidence="9">Aspartate alpha-decarboxylase</fullName>
    </alternativeName>
    <component>
        <recommendedName>
            <fullName evidence="9">Aspartate 1-decarboxylase beta chain</fullName>
        </recommendedName>
    </component>
    <component>
        <recommendedName>
            <fullName evidence="9">Aspartate 1-decarboxylase alpha chain</fullName>
        </recommendedName>
    </component>
</protein>
<comment type="caution">
    <text evidence="10">The sequence shown here is derived from an EMBL/GenBank/DDBJ whole genome shotgun (WGS) entry which is preliminary data.</text>
</comment>
<evidence type="ECO:0000256" key="1">
    <source>
        <dbReference type="ARBA" id="ARBA00022490"/>
    </source>
</evidence>
<evidence type="ECO:0000256" key="7">
    <source>
        <dbReference type="ARBA" id="ARBA00023270"/>
    </source>
</evidence>
<dbReference type="HAMAP" id="MF_00446">
    <property type="entry name" value="PanD"/>
    <property type="match status" value="1"/>
</dbReference>
<evidence type="ECO:0000256" key="4">
    <source>
        <dbReference type="ARBA" id="ARBA00022813"/>
    </source>
</evidence>
<dbReference type="UniPathway" id="UPA00028">
    <property type="reaction ID" value="UER00002"/>
</dbReference>
<dbReference type="GO" id="GO:0004068">
    <property type="term" value="F:aspartate 1-decarboxylase activity"/>
    <property type="evidence" value="ECO:0007669"/>
    <property type="project" value="UniProtKB-UniRule"/>
</dbReference>
<comment type="similarity">
    <text evidence="9">Belongs to the PanD family.</text>
</comment>
<feature type="active site" description="Proton donor" evidence="9">
    <location>
        <position position="58"/>
    </location>
</feature>
<dbReference type="PANTHER" id="PTHR21012">
    <property type="entry name" value="ASPARTATE 1-DECARBOXYLASE"/>
    <property type="match status" value="1"/>
</dbReference>
<reference evidence="10 11" key="1">
    <citation type="submission" date="2015-02" db="EMBL/GenBank/DDBJ databases">
        <title>Single-cell genomics of uncultivated deep-branching MTB reveals a conserved set of magnetosome genes.</title>
        <authorList>
            <person name="Kolinko S."/>
            <person name="Richter M."/>
            <person name="Glockner F.O."/>
            <person name="Brachmann A."/>
            <person name="Schuler D."/>
        </authorList>
    </citation>
    <scope>NUCLEOTIDE SEQUENCE [LARGE SCALE GENOMIC DNA]</scope>
    <source>
        <strain evidence="10">SKK-01</strain>
    </source>
</reference>
<proteinExistence type="inferred from homology"/>
<feature type="modified residue" description="Pyruvic acid (Ser)" evidence="9">
    <location>
        <position position="25"/>
    </location>
</feature>
<dbReference type="EMBL" id="JYNY01000433">
    <property type="protein sequence ID" value="KJJ83955.1"/>
    <property type="molecule type" value="Genomic_DNA"/>
</dbReference>